<feature type="binding site" evidence="4">
    <location>
        <begin position="7"/>
        <end position="11"/>
    </location>
    <ligand>
        <name>ATP</name>
        <dbReference type="ChEBI" id="CHEBI:30616"/>
    </ligand>
</feature>
<evidence type="ECO:0000313" key="6">
    <source>
        <dbReference type="EMBL" id="SHJ74192.1"/>
    </source>
</evidence>
<dbReference type="GO" id="GO:0009396">
    <property type="term" value="P:folic acid-containing compound biosynthetic process"/>
    <property type="evidence" value="ECO:0007669"/>
    <property type="project" value="TreeGrafter"/>
</dbReference>
<dbReference type="EC" id="6.3.3.2" evidence="5"/>
<dbReference type="PANTHER" id="PTHR23407">
    <property type="entry name" value="ATPASE INHIBITOR/5-FORMYLTETRAHYDROFOLATE CYCLO-LIGASE"/>
    <property type="match status" value="1"/>
</dbReference>
<evidence type="ECO:0000256" key="4">
    <source>
        <dbReference type="PIRSR" id="PIRSR006806-1"/>
    </source>
</evidence>
<dbReference type="GO" id="GO:0005524">
    <property type="term" value="F:ATP binding"/>
    <property type="evidence" value="ECO:0007669"/>
    <property type="project" value="UniProtKB-KW"/>
</dbReference>
<comment type="similarity">
    <text evidence="1 5">Belongs to the 5-formyltetrahydrofolate cyclo-ligase family.</text>
</comment>
<name>A0A1M6LSX0_9FIRM</name>
<dbReference type="EMBL" id="FRAH01000005">
    <property type="protein sequence ID" value="SHJ74192.1"/>
    <property type="molecule type" value="Genomic_DNA"/>
</dbReference>
<dbReference type="PIRSF" id="PIRSF006806">
    <property type="entry name" value="FTHF_cligase"/>
    <property type="match status" value="1"/>
</dbReference>
<dbReference type="Gene3D" id="3.40.50.10420">
    <property type="entry name" value="NagB/RpiA/CoA transferase-like"/>
    <property type="match status" value="1"/>
</dbReference>
<dbReference type="SUPFAM" id="SSF100950">
    <property type="entry name" value="NagB/RpiA/CoA transferase-like"/>
    <property type="match status" value="1"/>
</dbReference>
<evidence type="ECO:0000313" key="7">
    <source>
        <dbReference type="Proteomes" id="UP000183975"/>
    </source>
</evidence>
<keyword evidence="6" id="KW-0436">Ligase</keyword>
<dbReference type="RefSeq" id="WP_084730515.1">
    <property type="nucleotide sequence ID" value="NZ_FRAH01000005.1"/>
</dbReference>
<keyword evidence="3 4" id="KW-0067">ATP-binding</keyword>
<keyword evidence="5" id="KW-0479">Metal-binding</keyword>
<dbReference type="AlphaFoldDB" id="A0A1M6LSX0"/>
<dbReference type="PANTHER" id="PTHR23407:SF1">
    <property type="entry name" value="5-FORMYLTETRAHYDROFOLATE CYCLO-LIGASE"/>
    <property type="match status" value="1"/>
</dbReference>
<feature type="binding site" evidence="4">
    <location>
        <position position="53"/>
    </location>
    <ligand>
        <name>substrate</name>
    </ligand>
</feature>
<evidence type="ECO:0000256" key="1">
    <source>
        <dbReference type="ARBA" id="ARBA00010638"/>
    </source>
</evidence>
<accession>A0A1M6LSX0</accession>
<dbReference type="Proteomes" id="UP000183975">
    <property type="component" value="Unassembled WGS sequence"/>
</dbReference>
<feature type="binding site" evidence="4">
    <location>
        <begin position="135"/>
        <end position="143"/>
    </location>
    <ligand>
        <name>ATP</name>
        <dbReference type="ChEBI" id="CHEBI:30616"/>
    </ligand>
</feature>
<evidence type="ECO:0000256" key="5">
    <source>
        <dbReference type="RuleBase" id="RU361279"/>
    </source>
</evidence>
<comment type="cofactor">
    <cofactor evidence="5">
        <name>Mg(2+)</name>
        <dbReference type="ChEBI" id="CHEBI:18420"/>
    </cofactor>
</comment>
<evidence type="ECO:0000256" key="3">
    <source>
        <dbReference type="ARBA" id="ARBA00022840"/>
    </source>
</evidence>
<organism evidence="6 7">
    <name type="scientific">Anaerotignum lactatifermentans DSM 14214</name>
    <dbReference type="NCBI Taxonomy" id="1121323"/>
    <lineage>
        <taxon>Bacteria</taxon>
        <taxon>Bacillati</taxon>
        <taxon>Bacillota</taxon>
        <taxon>Clostridia</taxon>
        <taxon>Lachnospirales</taxon>
        <taxon>Anaerotignaceae</taxon>
        <taxon>Anaerotignum</taxon>
    </lineage>
</organism>
<dbReference type="GO" id="GO:0046872">
    <property type="term" value="F:metal ion binding"/>
    <property type="evidence" value="ECO:0007669"/>
    <property type="project" value="UniProtKB-KW"/>
</dbReference>
<keyword evidence="2 4" id="KW-0547">Nucleotide-binding</keyword>
<comment type="catalytic activity">
    <reaction evidence="5">
        <text>(6S)-5-formyl-5,6,7,8-tetrahydrofolate + ATP = (6R)-5,10-methenyltetrahydrofolate + ADP + phosphate</text>
        <dbReference type="Rhea" id="RHEA:10488"/>
        <dbReference type="ChEBI" id="CHEBI:30616"/>
        <dbReference type="ChEBI" id="CHEBI:43474"/>
        <dbReference type="ChEBI" id="CHEBI:57455"/>
        <dbReference type="ChEBI" id="CHEBI:57457"/>
        <dbReference type="ChEBI" id="CHEBI:456216"/>
        <dbReference type="EC" id="6.3.3.2"/>
    </reaction>
</comment>
<keyword evidence="5" id="KW-0460">Magnesium</keyword>
<reference evidence="6 7" key="1">
    <citation type="submission" date="2016-11" db="EMBL/GenBank/DDBJ databases">
        <authorList>
            <person name="Jaros S."/>
            <person name="Januszkiewicz K."/>
            <person name="Wedrychowicz H."/>
        </authorList>
    </citation>
    <scope>NUCLEOTIDE SEQUENCE [LARGE SCALE GENOMIC DNA]</scope>
    <source>
        <strain evidence="6 7">DSM 14214</strain>
    </source>
</reference>
<dbReference type="GO" id="GO:0030272">
    <property type="term" value="F:5-formyltetrahydrofolate cyclo-ligase activity"/>
    <property type="evidence" value="ECO:0007669"/>
    <property type="project" value="UniProtKB-EC"/>
</dbReference>
<dbReference type="GO" id="GO:0035999">
    <property type="term" value="P:tetrahydrofolate interconversion"/>
    <property type="evidence" value="ECO:0007669"/>
    <property type="project" value="TreeGrafter"/>
</dbReference>
<proteinExistence type="inferred from homology"/>
<dbReference type="NCBIfam" id="TIGR02727">
    <property type="entry name" value="MTHFS_bact"/>
    <property type="match status" value="1"/>
</dbReference>
<dbReference type="InterPro" id="IPR037171">
    <property type="entry name" value="NagB/RpiA_transferase-like"/>
</dbReference>
<dbReference type="InterPro" id="IPR002698">
    <property type="entry name" value="FTHF_cligase"/>
</dbReference>
<protein>
    <recommendedName>
        <fullName evidence="5">5-formyltetrahydrofolate cyclo-ligase</fullName>
        <ecNumber evidence="5">6.3.3.2</ecNumber>
    </recommendedName>
</protein>
<dbReference type="Pfam" id="PF01812">
    <property type="entry name" value="5-FTHF_cyc-lig"/>
    <property type="match status" value="1"/>
</dbReference>
<evidence type="ECO:0000256" key="2">
    <source>
        <dbReference type="ARBA" id="ARBA00022741"/>
    </source>
</evidence>
<keyword evidence="7" id="KW-1185">Reference proteome</keyword>
<sequence>MDKKMEKKQCRKKIQKKIAVLTKEYNEEASQKIFAFLCEMEVFQKAKSIFCFVGTPSEIDTHSIIQYAWKHHKKVAVPKCLEKGHMEAYIITKEEDLEVGKFGIMEPKAGCEVLMPEQIDLIILPCLSCDRKGNRLGYGGGYYDRYLERCNGVRVVICREKLMLDEIPSETFDQKGDFLVTEKGIFPIKS</sequence>
<dbReference type="InterPro" id="IPR024185">
    <property type="entry name" value="FTHF_cligase-like_sf"/>
</dbReference>
<gene>
    <name evidence="6" type="ORF">SAMN02745138_00416</name>
</gene>
<feature type="binding site" evidence="4">
    <location>
        <position position="58"/>
    </location>
    <ligand>
        <name>substrate</name>
    </ligand>
</feature>
<dbReference type="OrthoDB" id="9801938at2"/>